<keyword evidence="4" id="KW-0472">Membrane</keyword>
<dbReference type="PANTHER" id="PTHR13802:SF60">
    <property type="entry name" value="PROTEIN CBG06057"/>
    <property type="match status" value="1"/>
</dbReference>
<reference evidence="7 8" key="2">
    <citation type="submission" date="2018-11" db="EMBL/GenBank/DDBJ databases">
        <authorList>
            <consortium name="Pathogen Informatics"/>
        </authorList>
    </citation>
    <scope>NUCLEOTIDE SEQUENCE [LARGE SCALE GENOMIC DNA]</scope>
</reference>
<evidence type="ECO:0000256" key="1">
    <source>
        <dbReference type="ARBA" id="ARBA00004370"/>
    </source>
</evidence>
<evidence type="ECO:0000256" key="3">
    <source>
        <dbReference type="ARBA" id="ARBA00022989"/>
    </source>
</evidence>
<name>A0A0M3KDF3_ANISI</name>
<feature type="compositionally biased region" description="Basic and acidic residues" evidence="5">
    <location>
        <begin position="485"/>
        <end position="497"/>
    </location>
</feature>
<dbReference type="PROSITE" id="PS50856">
    <property type="entry name" value="AMOP"/>
    <property type="match status" value="1"/>
</dbReference>
<evidence type="ECO:0000259" key="6">
    <source>
        <dbReference type="PROSITE" id="PS50856"/>
    </source>
</evidence>
<feature type="region of interest" description="Disordered" evidence="5">
    <location>
        <begin position="477"/>
        <end position="497"/>
    </location>
</feature>
<dbReference type="Pfam" id="PF24678">
    <property type="entry name" value="DUF7658"/>
    <property type="match status" value="1"/>
</dbReference>
<dbReference type="Pfam" id="PF03782">
    <property type="entry name" value="AMOP"/>
    <property type="match status" value="2"/>
</dbReference>
<sequence>MTDWERMNELFTYRFGYLKLAPIKPNDDTGANLLSGYDEDGAQWNFIRDTETNASCPCVEKQAKMDLGRFMPHPRCSQVFRDIMCTTTIGAKNCYMSAQNIYGSYAGDGAKHGMEYTARFPTHYGQVCCYDEEGKLMQTTYQPVVKIIDETPYNPGYPLRAYEFGTHPYMGQFEVCVHSETFVSKSFENTSELFMRNEIEKWACNFCTHDIKFAFDELFTLLLITFIQRENSLQVPGLSTFHHDYMPYFLCCKFAKFRCQLFYWRRPSSGCQQYQPPAVGEAFGAGTFNTIDNDKFVFDEPGVYTLLHIPKTIMNPEVRIQVRLERYPNRKVDFSLLGRYISQADLVQPTNATVITGVVVEATGTDRVHVLARKDTRRFRYRTSVIVGNILRYFDTMRLQRFRGVLVYVNNVERGQPEVYVVLEEAQIGIRIRESYAVDIDRLPMYQESMGMLDVTLSVPPQYGVRQSEILKAEVEKIGQSSHLQRPDGDKTREQEL</sequence>
<dbReference type="WBParaSite" id="ASIM_0001900601-mRNA-1">
    <property type="protein sequence ID" value="ASIM_0001900601-mRNA-1"/>
    <property type="gene ID" value="ASIM_0001900601"/>
</dbReference>
<keyword evidence="8" id="KW-1185">Reference proteome</keyword>
<keyword evidence="2" id="KW-0812">Transmembrane</keyword>
<dbReference type="EMBL" id="UYRR01035457">
    <property type="protein sequence ID" value="VDK64663.1"/>
    <property type="molecule type" value="Genomic_DNA"/>
</dbReference>
<evidence type="ECO:0000256" key="2">
    <source>
        <dbReference type="ARBA" id="ARBA00022692"/>
    </source>
</evidence>
<reference evidence="9" key="1">
    <citation type="submission" date="2017-02" db="UniProtKB">
        <authorList>
            <consortium name="WormBaseParasite"/>
        </authorList>
    </citation>
    <scope>IDENTIFICATION</scope>
</reference>
<evidence type="ECO:0000313" key="9">
    <source>
        <dbReference type="WBParaSite" id="ASIM_0001900601-mRNA-1"/>
    </source>
</evidence>
<dbReference type="GO" id="GO:0016020">
    <property type="term" value="C:membrane"/>
    <property type="evidence" value="ECO:0007669"/>
    <property type="project" value="UniProtKB-SubCell"/>
</dbReference>
<dbReference type="InterPro" id="IPR051495">
    <property type="entry name" value="Epithelial_Barrier/Signaling"/>
</dbReference>
<keyword evidence="3" id="KW-1133">Transmembrane helix</keyword>
<dbReference type="SMART" id="SM00723">
    <property type="entry name" value="AMOP"/>
    <property type="match status" value="1"/>
</dbReference>
<dbReference type="Pfam" id="PF24464">
    <property type="entry name" value="Ig_F54D1_6_2"/>
    <property type="match status" value="1"/>
</dbReference>
<accession>A0A0M3KDF3</accession>
<evidence type="ECO:0000313" key="8">
    <source>
        <dbReference type="Proteomes" id="UP000267096"/>
    </source>
</evidence>
<dbReference type="Proteomes" id="UP000267096">
    <property type="component" value="Unassembled WGS sequence"/>
</dbReference>
<dbReference type="OrthoDB" id="5834494at2759"/>
<dbReference type="InterPro" id="IPR005533">
    <property type="entry name" value="AMOP_dom"/>
</dbReference>
<comment type="subcellular location">
    <subcellularLocation>
        <location evidence="1">Membrane</location>
    </subcellularLocation>
</comment>
<evidence type="ECO:0000256" key="5">
    <source>
        <dbReference type="SAM" id="MobiDB-lite"/>
    </source>
</evidence>
<dbReference type="AlphaFoldDB" id="A0A0M3KDF3"/>
<evidence type="ECO:0000313" key="7">
    <source>
        <dbReference type="EMBL" id="VDK64663.1"/>
    </source>
</evidence>
<protein>
    <submittedName>
        <fullName evidence="9">Protein mesh (inferred by orthology to a D. melanogaster protein)</fullName>
    </submittedName>
</protein>
<feature type="domain" description="AMOP" evidence="6">
    <location>
        <begin position="25"/>
        <end position="266"/>
    </location>
</feature>
<evidence type="ECO:0000256" key="4">
    <source>
        <dbReference type="ARBA" id="ARBA00023136"/>
    </source>
</evidence>
<dbReference type="InterPro" id="IPR056075">
    <property type="entry name" value="DUF7658"/>
</dbReference>
<organism evidence="9">
    <name type="scientific">Anisakis simplex</name>
    <name type="common">Herring worm</name>
    <dbReference type="NCBI Taxonomy" id="6269"/>
    <lineage>
        <taxon>Eukaryota</taxon>
        <taxon>Metazoa</taxon>
        <taxon>Ecdysozoa</taxon>
        <taxon>Nematoda</taxon>
        <taxon>Chromadorea</taxon>
        <taxon>Rhabditida</taxon>
        <taxon>Spirurina</taxon>
        <taxon>Ascaridomorpha</taxon>
        <taxon>Ascaridoidea</taxon>
        <taxon>Anisakidae</taxon>
        <taxon>Anisakis</taxon>
        <taxon>Anisakis simplex complex</taxon>
    </lineage>
</organism>
<gene>
    <name evidence="7" type="ORF">ASIM_LOCUS18401</name>
</gene>
<proteinExistence type="predicted"/>
<dbReference type="PANTHER" id="PTHR13802">
    <property type="entry name" value="MUCIN 4-RELATED"/>
    <property type="match status" value="1"/>
</dbReference>
<dbReference type="InterPro" id="IPR057019">
    <property type="entry name" value="F54D1_6-like_Ig-like_2"/>
</dbReference>